<organism evidence="2 3">
    <name type="scientific">Spirosoma pollinicola</name>
    <dbReference type="NCBI Taxonomy" id="2057025"/>
    <lineage>
        <taxon>Bacteria</taxon>
        <taxon>Pseudomonadati</taxon>
        <taxon>Bacteroidota</taxon>
        <taxon>Cytophagia</taxon>
        <taxon>Cytophagales</taxon>
        <taxon>Cytophagaceae</taxon>
        <taxon>Spirosoma</taxon>
    </lineage>
</organism>
<proteinExistence type="predicted"/>
<dbReference type="EMBL" id="CP025096">
    <property type="protein sequence ID" value="AUD01601.1"/>
    <property type="molecule type" value="Genomic_DNA"/>
</dbReference>
<dbReference type="Proteomes" id="UP000232883">
    <property type="component" value="Chromosome"/>
</dbReference>
<name>A0A2K8YVF4_9BACT</name>
<dbReference type="RefSeq" id="WP_100987322.1">
    <property type="nucleotide sequence ID" value="NZ_CP025096.1"/>
</dbReference>
<feature type="transmembrane region" description="Helical" evidence="1">
    <location>
        <begin position="12"/>
        <end position="32"/>
    </location>
</feature>
<evidence type="ECO:0000313" key="2">
    <source>
        <dbReference type="EMBL" id="AUD01601.1"/>
    </source>
</evidence>
<dbReference type="OrthoDB" id="962984at2"/>
<keyword evidence="3" id="KW-1185">Reference proteome</keyword>
<sequence length="89" mass="9906">MRTQREKKLIMKYWLFGGGGAMLLGSGLAVLLHGSKLKEANADPWFWVSTGGFALIMSGLGFIGDANRFRTLADVLRELDNRDKIKNHP</sequence>
<gene>
    <name evidence="2" type="ORF">CWM47_07085</name>
</gene>
<dbReference type="KEGG" id="spir:CWM47_07085"/>
<keyword evidence="1" id="KW-0812">Transmembrane</keyword>
<dbReference type="AlphaFoldDB" id="A0A2K8YVF4"/>
<accession>A0A2K8YVF4</accession>
<keyword evidence="1" id="KW-1133">Transmembrane helix</keyword>
<evidence type="ECO:0000256" key="1">
    <source>
        <dbReference type="SAM" id="Phobius"/>
    </source>
</evidence>
<evidence type="ECO:0000313" key="3">
    <source>
        <dbReference type="Proteomes" id="UP000232883"/>
    </source>
</evidence>
<keyword evidence="1" id="KW-0472">Membrane</keyword>
<feature type="transmembrane region" description="Helical" evidence="1">
    <location>
        <begin position="44"/>
        <end position="63"/>
    </location>
</feature>
<reference evidence="2 3" key="1">
    <citation type="submission" date="2017-11" db="EMBL/GenBank/DDBJ databases">
        <title>Taxonomic description and genome sequences of Spirosoma HA7 sp. nov., isolated from pollen microhabitat of Corylus avellana.</title>
        <authorList>
            <person name="Ambika Manirajan B."/>
            <person name="Suarez C."/>
            <person name="Ratering S."/>
            <person name="Geissler-Plaum R."/>
            <person name="Cardinale M."/>
            <person name="Sylvia S."/>
        </authorList>
    </citation>
    <scope>NUCLEOTIDE SEQUENCE [LARGE SCALE GENOMIC DNA]</scope>
    <source>
        <strain evidence="2 3">HA7</strain>
    </source>
</reference>
<protein>
    <submittedName>
        <fullName evidence="2">Uncharacterized protein</fullName>
    </submittedName>
</protein>